<reference evidence="9 10" key="1">
    <citation type="submission" date="2018-01" db="EMBL/GenBank/DDBJ databases">
        <authorList>
            <person name="Fu G.-Y."/>
        </authorList>
    </citation>
    <scope>NUCLEOTIDE SEQUENCE [LARGE SCALE GENOMIC DNA]</scope>
    <source>
        <strain evidence="9 10">SY39</strain>
    </source>
</reference>
<evidence type="ECO:0000313" key="9">
    <source>
        <dbReference type="EMBL" id="AUN96304.1"/>
    </source>
</evidence>
<dbReference type="RefSeq" id="WP_102248343.1">
    <property type="nucleotide sequence ID" value="NZ_CP025682.1"/>
</dbReference>
<keyword evidence="6 8" id="KW-1133">Transmembrane helix</keyword>
<feature type="transmembrane region" description="Helical" evidence="8">
    <location>
        <begin position="61"/>
        <end position="82"/>
    </location>
</feature>
<feature type="transmembrane region" description="Helical" evidence="8">
    <location>
        <begin position="268"/>
        <end position="290"/>
    </location>
</feature>
<sequence>MAVRIIEILFPLFSIATLGYFVGRRMKPDLSHANKLNMDVFVPALVFAALANQQFEIGGFIPLGVATLILVFGSGLAAWLLARVLKIDLRTLVPPIMFNNCGNLGLPLAVLAFGDVALAPAVVMFMLSNLLHFSYGAWLLDHRVRIWNVWRVPSVMATFAGLAVAIAGLEVWSPLLTSIRMLGEISIPLMLFALGARLADSTIAAVGRGVLVAVARPAIGVALAFAVMLFIDLPPQERALLIVFGALPPAVLNYIFAERYGQEPATVASMVLVGNVAALVTLPIALAIALP</sequence>
<evidence type="ECO:0000256" key="3">
    <source>
        <dbReference type="ARBA" id="ARBA00022448"/>
    </source>
</evidence>
<dbReference type="InterPro" id="IPR038770">
    <property type="entry name" value="Na+/solute_symporter_sf"/>
</dbReference>
<dbReference type="Pfam" id="PF03547">
    <property type="entry name" value="Mem_trans"/>
    <property type="match status" value="2"/>
</dbReference>
<keyword evidence="4" id="KW-1003">Cell membrane</keyword>
<evidence type="ECO:0000256" key="6">
    <source>
        <dbReference type="ARBA" id="ARBA00022989"/>
    </source>
</evidence>
<evidence type="ECO:0000256" key="5">
    <source>
        <dbReference type="ARBA" id="ARBA00022692"/>
    </source>
</evidence>
<feature type="transmembrane region" description="Helical" evidence="8">
    <location>
        <begin position="103"/>
        <end position="127"/>
    </location>
</feature>
<feature type="transmembrane region" description="Helical" evidence="8">
    <location>
        <begin position="181"/>
        <end position="199"/>
    </location>
</feature>
<proteinExistence type="inferred from homology"/>
<dbReference type="InterPro" id="IPR004776">
    <property type="entry name" value="Mem_transp_PIN-like"/>
</dbReference>
<dbReference type="Proteomes" id="UP000242205">
    <property type="component" value="Chromosome"/>
</dbReference>
<protein>
    <submittedName>
        <fullName evidence="9">Transporter</fullName>
    </submittedName>
</protein>
<evidence type="ECO:0000313" key="10">
    <source>
        <dbReference type="Proteomes" id="UP000242205"/>
    </source>
</evidence>
<organism evidence="9 10">
    <name type="scientific">Pseudazoarcus pumilus</name>
    <dbReference type="NCBI Taxonomy" id="2067960"/>
    <lineage>
        <taxon>Bacteria</taxon>
        <taxon>Pseudomonadati</taxon>
        <taxon>Pseudomonadota</taxon>
        <taxon>Betaproteobacteria</taxon>
        <taxon>Rhodocyclales</taxon>
        <taxon>Zoogloeaceae</taxon>
        <taxon>Pseudazoarcus</taxon>
    </lineage>
</organism>
<feature type="transmembrane region" description="Helical" evidence="8">
    <location>
        <begin position="6"/>
        <end position="24"/>
    </location>
</feature>
<dbReference type="GO" id="GO:0055085">
    <property type="term" value="P:transmembrane transport"/>
    <property type="evidence" value="ECO:0007669"/>
    <property type="project" value="InterPro"/>
</dbReference>
<name>A0A2I6SAM0_9RHOO</name>
<evidence type="ECO:0000256" key="1">
    <source>
        <dbReference type="ARBA" id="ARBA00004651"/>
    </source>
</evidence>
<dbReference type="KEGG" id="atw:C0099_01930"/>
<dbReference type="Gene3D" id="1.20.1530.20">
    <property type="match status" value="1"/>
</dbReference>
<feature type="transmembrane region" description="Helical" evidence="8">
    <location>
        <begin position="238"/>
        <end position="256"/>
    </location>
</feature>
<dbReference type="GO" id="GO:0005886">
    <property type="term" value="C:plasma membrane"/>
    <property type="evidence" value="ECO:0007669"/>
    <property type="project" value="UniProtKB-SubCell"/>
</dbReference>
<comment type="similarity">
    <text evidence="2">Belongs to the auxin efflux carrier (TC 2.A.69) family.</text>
</comment>
<gene>
    <name evidence="9" type="ORF">C0099_01930</name>
</gene>
<dbReference type="PANTHER" id="PTHR36838">
    <property type="entry name" value="AUXIN EFFLUX CARRIER FAMILY PROTEIN"/>
    <property type="match status" value="1"/>
</dbReference>
<evidence type="ECO:0000256" key="7">
    <source>
        <dbReference type="ARBA" id="ARBA00023136"/>
    </source>
</evidence>
<evidence type="ECO:0000256" key="4">
    <source>
        <dbReference type="ARBA" id="ARBA00022475"/>
    </source>
</evidence>
<dbReference type="EMBL" id="CP025682">
    <property type="protein sequence ID" value="AUN96304.1"/>
    <property type="molecule type" value="Genomic_DNA"/>
</dbReference>
<feature type="transmembrane region" description="Helical" evidence="8">
    <location>
        <begin position="211"/>
        <end position="231"/>
    </location>
</feature>
<keyword evidence="10" id="KW-1185">Reference proteome</keyword>
<dbReference type="OrthoDB" id="3238001at2"/>
<evidence type="ECO:0000256" key="2">
    <source>
        <dbReference type="ARBA" id="ARBA00010145"/>
    </source>
</evidence>
<accession>A0A2I6SAM0</accession>
<dbReference type="AlphaFoldDB" id="A0A2I6SAM0"/>
<evidence type="ECO:0000256" key="8">
    <source>
        <dbReference type="SAM" id="Phobius"/>
    </source>
</evidence>
<keyword evidence="5 8" id="KW-0812">Transmembrane</keyword>
<feature type="transmembrane region" description="Helical" evidence="8">
    <location>
        <begin position="147"/>
        <end position="169"/>
    </location>
</feature>
<keyword evidence="7 8" id="KW-0472">Membrane</keyword>
<dbReference type="PANTHER" id="PTHR36838:SF1">
    <property type="entry name" value="SLR1864 PROTEIN"/>
    <property type="match status" value="1"/>
</dbReference>
<comment type="subcellular location">
    <subcellularLocation>
        <location evidence="1">Cell membrane</location>
        <topology evidence="1">Multi-pass membrane protein</topology>
    </subcellularLocation>
</comment>
<keyword evidence="3" id="KW-0813">Transport</keyword>